<sequence>MRRGESSGALAGFGGALVTTREDEMEISEEEAERMLNNPKNLMNNVRFVKLRKGGRNGGKEVPKIIRELIGIAAHKDPAKVVAGEFGVSTSTVAAAKKGNVGVNRHDPELKDKIDTAVDEEKKSVRDVALDRVAHMLATTITPASLDGVTNPAKAVSIAKDLAAIADKVQTRGPNVGNVVFMHMAREKAESEYGDPIIIEHVPDKKRSD</sequence>
<evidence type="ECO:0000256" key="1">
    <source>
        <dbReference type="SAM" id="MobiDB-lite"/>
    </source>
</evidence>
<dbReference type="EMBL" id="LAZR01017463">
    <property type="protein sequence ID" value="KKM00308.1"/>
    <property type="molecule type" value="Genomic_DNA"/>
</dbReference>
<reference evidence="2" key="1">
    <citation type="journal article" date="2015" name="Nature">
        <title>Complex archaea that bridge the gap between prokaryotes and eukaryotes.</title>
        <authorList>
            <person name="Spang A."/>
            <person name="Saw J.H."/>
            <person name="Jorgensen S.L."/>
            <person name="Zaremba-Niedzwiedzka K."/>
            <person name="Martijn J."/>
            <person name="Lind A.E."/>
            <person name="van Eijk R."/>
            <person name="Schleper C."/>
            <person name="Guy L."/>
            <person name="Ettema T.J."/>
        </authorList>
    </citation>
    <scope>NUCLEOTIDE SEQUENCE</scope>
</reference>
<protein>
    <submittedName>
        <fullName evidence="2">Uncharacterized protein</fullName>
    </submittedName>
</protein>
<comment type="caution">
    <text evidence="2">The sequence shown here is derived from an EMBL/GenBank/DDBJ whole genome shotgun (WGS) entry which is preliminary data.</text>
</comment>
<name>A0A0F9JMZ6_9ZZZZ</name>
<feature type="region of interest" description="Disordered" evidence="1">
    <location>
        <begin position="1"/>
        <end position="30"/>
    </location>
</feature>
<feature type="compositionally biased region" description="Low complexity" evidence="1">
    <location>
        <begin position="1"/>
        <end position="10"/>
    </location>
</feature>
<evidence type="ECO:0000313" key="2">
    <source>
        <dbReference type="EMBL" id="KKM00308.1"/>
    </source>
</evidence>
<accession>A0A0F9JMZ6</accession>
<proteinExistence type="predicted"/>
<gene>
    <name evidence="2" type="ORF">LCGC14_1805730</name>
</gene>
<organism evidence="2">
    <name type="scientific">marine sediment metagenome</name>
    <dbReference type="NCBI Taxonomy" id="412755"/>
    <lineage>
        <taxon>unclassified sequences</taxon>
        <taxon>metagenomes</taxon>
        <taxon>ecological metagenomes</taxon>
    </lineage>
</organism>
<dbReference type="AlphaFoldDB" id="A0A0F9JMZ6"/>